<dbReference type="RefSeq" id="WP_119130118.1">
    <property type="nucleotide sequence ID" value="NZ_LR861803.1"/>
</dbReference>
<reference evidence="4 5" key="1">
    <citation type="submission" date="2020-07" db="EMBL/GenBank/DDBJ databases">
        <authorList>
            <person name="Teixeira M."/>
        </authorList>
    </citation>
    <scope>NUCLEOTIDE SEQUENCE [LARGE SCALE GENOMIC DNA]</scope>
    <source>
        <strain evidence="4">1</strain>
        <strain evidence="3">Xanthomonas sp. CPBF 367</strain>
    </source>
</reference>
<dbReference type="AlphaFoldDB" id="A0A8E4H2Q1"/>
<name>A0A8E4H2Q1_9XANT</name>
<feature type="region of interest" description="Disordered" evidence="1">
    <location>
        <begin position="337"/>
        <end position="357"/>
    </location>
</feature>
<evidence type="ECO:0000256" key="2">
    <source>
        <dbReference type="SAM" id="SignalP"/>
    </source>
</evidence>
<gene>
    <name evidence="4" type="ORF">XSP_000193</name>
</gene>
<evidence type="ECO:0000256" key="1">
    <source>
        <dbReference type="SAM" id="MobiDB-lite"/>
    </source>
</evidence>
<feature type="signal peptide" evidence="2">
    <location>
        <begin position="1"/>
        <end position="25"/>
    </location>
</feature>
<evidence type="ECO:0000313" key="4">
    <source>
        <dbReference type="EMBL" id="CAD1786231.1"/>
    </source>
</evidence>
<feature type="chain" id="PRO_5036429393" description="Sel1 repeat family protein" evidence="2">
    <location>
        <begin position="26"/>
        <end position="357"/>
    </location>
</feature>
<dbReference type="GeneID" id="79387544"/>
<protein>
    <recommendedName>
        <fullName evidence="6">Sel1 repeat family protein</fullName>
    </recommendedName>
</protein>
<dbReference type="EMBL" id="LR861803">
    <property type="protein sequence ID" value="CAD1786231.1"/>
    <property type="molecule type" value="Genomic_DNA"/>
</dbReference>
<evidence type="ECO:0000313" key="5">
    <source>
        <dbReference type="Proteomes" id="UP000515493"/>
    </source>
</evidence>
<dbReference type="KEGG" id="xeu:XSP_000193"/>
<dbReference type="EMBL" id="LR824641">
    <property type="protein sequence ID" value="CAD0310037.1"/>
    <property type="molecule type" value="Genomic_DNA"/>
</dbReference>
<keyword evidence="2" id="KW-0732">Signal</keyword>
<evidence type="ECO:0008006" key="6">
    <source>
        <dbReference type="Google" id="ProtNLM"/>
    </source>
</evidence>
<organism evidence="4 5">
    <name type="scientific">Xanthomonas euroxanthea</name>
    <dbReference type="NCBI Taxonomy" id="2259622"/>
    <lineage>
        <taxon>Bacteria</taxon>
        <taxon>Pseudomonadati</taxon>
        <taxon>Pseudomonadota</taxon>
        <taxon>Gammaproteobacteria</taxon>
        <taxon>Lysobacterales</taxon>
        <taxon>Lysobacteraceae</taxon>
        <taxon>Xanthomonas</taxon>
    </lineage>
</organism>
<dbReference type="Proteomes" id="UP000515493">
    <property type="component" value="Chromosome"/>
</dbReference>
<accession>A0A8E4H2Q1</accession>
<proteinExistence type="predicted"/>
<evidence type="ECO:0000313" key="3">
    <source>
        <dbReference type="EMBL" id="CAD0310037.1"/>
    </source>
</evidence>
<sequence>MHGYRLITTALLWLGGVFAAQSALAASPATPPVPADDPLMTHWVSQVGQTMQARLRSMAASGEPRQLYLAGLLWIDAEDEAVSAADGGYAPIQRAWLQRALDARPRDRLVARMEAVGCAPGLRCDPGAARAFLEQTDAGNAAVHLRAYAAAQRRGDQAAAERAWQAAVQSDHFDSGVLELGQALYAVYDGVQWPSLASVSLRERLDAQGFPSTGAGMAAMFVISTWSAHALPALGDLMQRCNPGATTPALRDECMVVLNNVANDESTLTTAVIGTKGMAALSSGADATRWQARMRELQWLQQQQQRSAPSVDAQVAALDAILTQGEVPALRARLQRQGLAAQPPADWQPGAASSQPR</sequence>